<dbReference type="Proteomes" id="UP001186974">
    <property type="component" value="Unassembled WGS sequence"/>
</dbReference>
<protein>
    <submittedName>
        <fullName evidence="1">Uncharacterized protein</fullName>
    </submittedName>
</protein>
<evidence type="ECO:0000313" key="2">
    <source>
        <dbReference type="Proteomes" id="UP001186974"/>
    </source>
</evidence>
<accession>A0ACC3D2U6</accession>
<sequence>MTVIGPDVYSSNSLHPAVGDGIANGNNGKPNQAPTNGHTPHTNGDALTHNDSNDSTQPRDKTITLRRPGQPLSSFTPPSPQWLAGKWNITHSSLPTWRDKKNVAITYTLADARGLKLDDSVEFQFSENGKVRNVAGTQTMHNPNDYEHDGTWDWHGKGLIKLAKAHWECLGWGRDEETGVEWMVTFFVKTAFTPDGINVYARAPERLPEKLLARIEEALMKTRDKMLGKLAAEMVATGH</sequence>
<comment type="caution">
    <text evidence="1">The sequence shown here is derived from an EMBL/GenBank/DDBJ whole genome shotgun (WGS) entry which is preliminary data.</text>
</comment>
<evidence type="ECO:0000313" key="1">
    <source>
        <dbReference type="EMBL" id="KAK3060962.1"/>
    </source>
</evidence>
<proteinExistence type="predicted"/>
<name>A0ACC3D2U6_9PEZI</name>
<dbReference type="EMBL" id="JAWDJW010008168">
    <property type="protein sequence ID" value="KAK3060962.1"/>
    <property type="molecule type" value="Genomic_DNA"/>
</dbReference>
<reference evidence="1" key="1">
    <citation type="submission" date="2024-09" db="EMBL/GenBank/DDBJ databases">
        <title>Black Yeasts Isolated from many extreme environments.</title>
        <authorList>
            <person name="Coleine C."/>
            <person name="Stajich J.E."/>
            <person name="Selbmann L."/>
        </authorList>
    </citation>
    <scope>NUCLEOTIDE SEQUENCE</scope>
    <source>
        <strain evidence="1">CCFEE 5737</strain>
    </source>
</reference>
<keyword evidence="2" id="KW-1185">Reference proteome</keyword>
<organism evidence="1 2">
    <name type="scientific">Coniosporium uncinatum</name>
    <dbReference type="NCBI Taxonomy" id="93489"/>
    <lineage>
        <taxon>Eukaryota</taxon>
        <taxon>Fungi</taxon>
        <taxon>Dikarya</taxon>
        <taxon>Ascomycota</taxon>
        <taxon>Pezizomycotina</taxon>
        <taxon>Dothideomycetes</taxon>
        <taxon>Dothideomycetes incertae sedis</taxon>
        <taxon>Coniosporium</taxon>
    </lineage>
</organism>
<gene>
    <name evidence="1" type="ORF">LTS18_007324</name>
</gene>